<keyword evidence="1" id="KW-0812">Transmembrane</keyword>
<dbReference type="EMBL" id="SLWX01000023">
    <property type="protein sequence ID" value="TCO71108.1"/>
    <property type="molecule type" value="Genomic_DNA"/>
</dbReference>
<organism evidence="4 5">
    <name type="scientific">Chromatocurvus halotolerans</name>
    <dbReference type="NCBI Taxonomy" id="1132028"/>
    <lineage>
        <taxon>Bacteria</taxon>
        <taxon>Pseudomonadati</taxon>
        <taxon>Pseudomonadota</taxon>
        <taxon>Gammaproteobacteria</taxon>
        <taxon>Cellvibrionales</taxon>
        <taxon>Halieaceae</taxon>
        <taxon>Chromatocurvus</taxon>
    </lineage>
</organism>
<comment type="caution">
    <text evidence="4">The sequence shown here is derived from an EMBL/GenBank/DDBJ whole genome shotgun (WGS) entry which is preliminary data.</text>
</comment>
<feature type="transmembrane region" description="Helical" evidence="1">
    <location>
        <begin position="145"/>
        <end position="166"/>
    </location>
</feature>
<dbReference type="AlphaFoldDB" id="A0A4R2KM46"/>
<evidence type="ECO:0000313" key="5">
    <source>
        <dbReference type="Proteomes" id="UP000294980"/>
    </source>
</evidence>
<dbReference type="OrthoDB" id="9796919at2"/>
<dbReference type="InterPro" id="IPR011095">
    <property type="entry name" value="Dala_Dala_lig_C"/>
</dbReference>
<dbReference type="SUPFAM" id="SSF52440">
    <property type="entry name" value="PreATP-grasp domain"/>
    <property type="match status" value="1"/>
</dbReference>
<name>A0A4R2KM46_9GAMM</name>
<dbReference type="PANTHER" id="PTHR23132">
    <property type="entry name" value="D-ALANINE--D-ALANINE LIGASE"/>
    <property type="match status" value="1"/>
</dbReference>
<evidence type="ECO:0000256" key="1">
    <source>
        <dbReference type="SAM" id="Phobius"/>
    </source>
</evidence>
<keyword evidence="1" id="KW-1133">Transmembrane helix</keyword>
<dbReference type="InterPro" id="IPR025840">
    <property type="entry name" value="7TM_transglut"/>
</dbReference>
<proteinExistence type="predicted"/>
<sequence>MHAGIIRRLRTHQARRGIPLPVLALVVALGILPLLLVGLRVLAFAGSGGPALGMAGDWLNQHLSLLWIPAADRTAILHVVQLPLAALMVAVTRLSLGIRVLGFRAILIAIGMGEIGILPSLLLIAIIAGSVVLVRPLMRRSSMPLYARVSSILSIVAATMVGGLLLGSTFDVPMLSSFAFFPVVILAMLAESIADTVARESTAMAAWRTATTILLALLIAVISAWPPLRQLTLACPELILTQLVLVILVSEFMDWRLLENFRPGQNSPQPSTGLHIAVVRNRWSNAVLRHTGSTAPKRYRLRSVQALVDELRARGHTVVVLEADARLFSRLKDVFPREALGEIPEALVINCAGGAQGKGRLCQVPTLCEMIGVPYTGPDPLAMAVISDQLLMSQTLAAQGLRTLPCREPVYAKDHDPGHDPGELPGPRLVMHRFQTDREPILARSAPAITRAMTRVRNAGDLPLIAAVPAGRRLRVVVIRGANAGSPPQVLPPIESHPGKRGYPPAQLDHAQHSALADAAQRAFVALRCGDLARMELWLTPEGEVGIISVRAIDLLSPRGEVAVSAREAGISYPALIQRLLDSHMTPARHAPAIGHAPLTVFEPARGTL</sequence>
<protein>
    <submittedName>
        <fullName evidence="4">D-alanine-D-alanine ligase-like ATP-grasp enzyme</fullName>
    </submittedName>
</protein>
<keyword evidence="5" id="KW-1185">Reference proteome</keyword>
<dbReference type="Pfam" id="PF14402">
    <property type="entry name" value="7TM_transglut"/>
    <property type="match status" value="1"/>
</dbReference>
<keyword evidence="4" id="KW-0436">Ligase</keyword>
<feature type="domain" description="D-alanine--D-alanine ligase C-terminal" evidence="2">
    <location>
        <begin position="505"/>
        <end position="581"/>
    </location>
</feature>
<dbReference type="Gene3D" id="3.30.470.20">
    <property type="entry name" value="ATP-grasp fold, B domain"/>
    <property type="match status" value="1"/>
</dbReference>
<evidence type="ECO:0000259" key="2">
    <source>
        <dbReference type="Pfam" id="PF07478"/>
    </source>
</evidence>
<keyword evidence="1" id="KW-0472">Membrane</keyword>
<feature type="transmembrane region" description="Helical" evidence="1">
    <location>
        <begin position="205"/>
        <end position="225"/>
    </location>
</feature>
<evidence type="ECO:0000313" key="4">
    <source>
        <dbReference type="EMBL" id="TCO71108.1"/>
    </source>
</evidence>
<feature type="transmembrane region" description="Helical" evidence="1">
    <location>
        <begin position="231"/>
        <end position="253"/>
    </location>
</feature>
<dbReference type="Pfam" id="PF07478">
    <property type="entry name" value="Dala_Dala_lig_C"/>
    <property type="match status" value="1"/>
</dbReference>
<dbReference type="Proteomes" id="UP000294980">
    <property type="component" value="Unassembled WGS sequence"/>
</dbReference>
<feature type="transmembrane region" description="Helical" evidence="1">
    <location>
        <begin position="20"/>
        <end position="45"/>
    </location>
</feature>
<dbReference type="RefSeq" id="WP_117319598.1">
    <property type="nucleotide sequence ID" value="NZ_QQSW01000030.1"/>
</dbReference>
<dbReference type="PANTHER" id="PTHR23132:SF23">
    <property type="entry name" value="D-ALANINE--D-ALANINE LIGASE B"/>
    <property type="match status" value="1"/>
</dbReference>
<feature type="transmembrane region" description="Helical" evidence="1">
    <location>
        <begin position="65"/>
        <end position="89"/>
    </location>
</feature>
<accession>A0A4R2KM46</accession>
<feature type="transmembrane region" description="Helical" evidence="1">
    <location>
        <begin position="172"/>
        <end position="193"/>
    </location>
</feature>
<gene>
    <name evidence="4" type="ORF">EV688_12341</name>
</gene>
<evidence type="ECO:0000259" key="3">
    <source>
        <dbReference type="Pfam" id="PF14402"/>
    </source>
</evidence>
<dbReference type="InterPro" id="IPR016185">
    <property type="entry name" value="PreATP-grasp_dom_sf"/>
</dbReference>
<feature type="domain" description="7 transmembrane helices usually fused to an inactive transglutaminase" evidence="3">
    <location>
        <begin position="62"/>
        <end position="262"/>
    </location>
</feature>
<dbReference type="SUPFAM" id="SSF56059">
    <property type="entry name" value="Glutathione synthetase ATP-binding domain-like"/>
    <property type="match status" value="1"/>
</dbReference>
<reference evidence="4 5" key="1">
    <citation type="submission" date="2019-03" db="EMBL/GenBank/DDBJ databases">
        <title>Genomic Encyclopedia of Type Strains, Phase IV (KMG-IV): sequencing the most valuable type-strain genomes for metagenomic binning, comparative biology and taxonomic classification.</title>
        <authorList>
            <person name="Goeker M."/>
        </authorList>
    </citation>
    <scope>NUCLEOTIDE SEQUENCE [LARGE SCALE GENOMIC DNA]</scope>
    <source>
        <strain evidence="4 5">DSM 23344</strain>
    </source>
</reference>
<dbReference type="GO" id="GO:0008716">
    <property type="term" value="F:D-alanine-D-alanine ligase activity"/>
    <property type="evidence" value="ECO:0007669"/>
    <property type="project" value="InterPro"/>
</dbReference>